<comment type="caution">
    <text evidence="6">Lacks conserved residue(s) required for the propagation of feature annotation.</text>
</comment>
<dbReference type="SMART" id="SM00091">
    <property type="entry name" value="PAS"/>
    <property type="match status" value="2"/>
</dbReference>
<gene>
    <name evidence="10" type="ORF">CSA09_05030</name>
</gene>
<feature type="domain" description="PAS" evidence="8">
    <location>
        <begin position="273"/>
        <end position="336"/>
    </location>
</feature>
<evidence type="ECO:0000256" key="3">
    <source>
        <dbReference type="ARBA" id="ARBA00022553"/>
    </source>
</evidence>
<dbReference type="SMART" id="SM00086">
    <property type="entry name" value="PAC"/>
    <property type="match status" value="2"/>
</dbReference>
<evidence type="ECO:0000256" key="2">
    <source>
        <dbReference type="ARBA" id="ARBA00012438"/>
    </source>
</evidence>
<evidence type="ECO:0000256" key="1">
    <source>
        <dbReference type="ARBA" id="ARBA00000085"/>
    </source>
</evidence>
<dbReference type="Proteomes" id="UP000229278">
    <property type="component" value="Unassembled WGS sequence"/>
</dbReference>
<dbReference type="InterPro" id="IPR000014">
    <property type="entry name" value="PAS"/>
</dbReference>
<evidence type="ECO:0000259" key="7">
    <source>
        <dbReference type="PROSITE" id="PS50110"/>
    </source>
</evidence>
<dbReference type="InterPro" id="IPR013767">
    <property type="entry name" value="PAS_fold"/>
</dbReference>
<dbReference type="InterPro" id="IPR052162">
    <property type="entry name" value="Sensor_kinase/Photoreceptor"/>
</dbReference>
<dbReference type="Gene3D" id="6.10.250.490">
    <property type="match status" value="1"/>
</dbReference>
<evidence type="ECO:0000259" key="8">
    <source>
        <dbReference type="PROSITE" id="PS50112"/>
    </source>
</evidence>
<dbReference type="AlphaFoldDB" id="A0A2G6PE09"/>
<dbReference type="CDD" id="cd00130">
    <property type="entry name" value="PAS"/>
    <property type="match status" value="1"/>
</dbReference>
<dbReference type="Gene3D" id="3.30.450.20">
    <property type="entry name" value="PAS domain"/>
    <property type="match status" value="2"/>
</dbReference>
<evidence type="ECO:0000256" key="5">
    <source>
        <dbReference type="ARBA" id="ARBA00022777"/>
    </source>
</evidence>
<dbReference type="GO" id="GO:0006355">
    <property type="term" value="P:regulation of DNA-templated transcription"/>
    <property type="evidence" value="ECO:0007669"/>
    <property type="project" value="InterPro"/>
</dbReference>
<evidence type="ECO:0000256" key="4">
    <source>
        <dbReference type="ARBA" id="ARBA00022679"/>
    </source>
</evidence>
<sequence>MTNHPIKILLVDNQENYVQLAQHALSSSELSCDIEVVDSLRSARHWLGKNQPNVLISNLYLPDGSGIELIEQTKSPAYPVIIMTSRGDERTEVDVMKAGAIDYLIKSTDTLQELSHTVQRVLRKWRCITERKCFKTTLRESEERLRHTTMNLPGIVYRFYIHPNGKMKIHFISGCIEKMFGWTNDFLKHDDLFERFLAGLDKRDYEPLMASVHEVVATRSPWEFEGRFIRPSGEMMWFRGMSNPSLQEDILVFTGIVLNITERKRAEEALRKSEEWFRSVVQNARDVIMVLNDQNHIDYVSPRSRPVLGYEPNVLHDKTITTYLHPGDQTKVHKHLTCARVYGEAGAPVEFRFCHVEGHWVDMEAFSIHLTAHSGVQGTLMMLRDITSRKQAEQHIYHLASP</sequence>
<dbReference type="Gene3D" id="3.40.50.2300">
    <property type="match status" value="1"/>
</dbReference>
<evidence type="ECO:0000313" key="10">
    <source>
        <dbReference type="EMBL" id="PIE82775.1"/>
    </source>
</evidence>
<dbReference type="Pfam" id="PF00072">
    <property type="entry name" value="Response_reg"/>
    <property type="match status" value="1"/>
</dbReference>
<evidence type="ECO:0000259" key="9">
    <source>
        <dbReference type="PROSITE" id="PS50113"/>
    </source>
</evidence>
<dbReference type="InterPro" id="IPR011006">
    <property type="entry name" value="CheY-like_superfamily"/>
</dbReference>
<dbReference type="PANTHER" id="PTHR43304:SF1">
    <property type="entry name" value="PAC DOMAIN-CONTAINING PROTEIN"/>
    <property type="match status" value="1"/>
</dbReference>
<accession>A0A2G6PE09</accession>
<organism evidence="10 11">
    <name type="scientific">Candidatus Contendibacter odensensis</name>
    <dbReference type="NCBI Taxonomy" id="1400860"/>
    <lineage>
        <taxon>Bacteria</taxon>
        <taxon>Pseudomonadati</taxon>
        <taxon>Pseudomonadota</taxon>
        <taxon>Gammaproteobacteria</taxon>
        <taxon>Candidatus Competibacteraceae</taxon>
        <taxon>Candidatus Contendibacter</taxon>
    </lineage>
</organism>
<dbReference type="EC" id="2.7.13.3" evidence="2"/>
<dbReference type="Pfam" id="PF08447">
    <property type="entry name" value="PAS_3"/>
    <property type="match status" value="1"/>
</dbReference>
<dbReference type="SMART" id="SM00448">
    <property type="entry name" value="REC"/>
    <property type="match status" value="1"/>
</dbReference>
<dbReference type="CDD" id="cd00156">
    <property type="entry name" value="REC"/>
    <property type="match status" value="1"/>
</dbReference>
<reference evidence="10 11" key="1">
    <citation type="submission" date="2017-10" db="EMBL/GenBank/DDBJ databases">
        <title>Novel microbial diversity and functional potential in the marine mammal oral microbiome.</title>
        <authorList>
            <person name="Dudek N.K."/>
            <person name="Sun C.L."/>
            <person name="Burstein D."/>
            <person name="Kantor R.S."/>
            <person name="Aliaga Goltsman D.S."/>
            <person name="Bik E.M."/>
            <person name="Thomas B.C."/>
            <person name="Banfield J.F."/>
            <person name="Relman D.A."/>
        </authorList>
    </citation>
    <scope>NUCLEOTIDE SEQUENCE [LARGE SCALE GENOMIC DNA]</scope>
    <source>
        <strain evidence="10">DOLJORAL78_50_517</strain>
    </source>
</reference>
<keyword evidence="5" id="KW-0418">Kinase</keyword>
<dbReference type="PROSITE" id="PS50110">
    <property type="entry name" value="RESPONSE_REGULATORY"/>
    <property type="match status" value="1"/>
</dbReference>
<dbReference type="NCBIfam" id="TIGR00229">
    <property type="entry name" value="sensory_box"/>
    <property type="match status" value="2"/>
</dbReference>
<feature type="domain" description="PAC" evidence="9">
    <location>
        <begin position="222"/>
        <end position="272"/>
    </location>
</feature>
<dbReference type="InterPro" id="IPR001610">
    <property type="entry name" value="PAC"/>
</dbReference>
<dbReference type="GO" id="GO:0004673">
    <property type="term" value="F:protein histidine kinase activity"/>
    <property type="evidence" value="ECO:0007669"/>
    <property type="project" value="UniProtKB-EC"/>
</dbReference>
<dbReference type="PANTHER" id="PTHR43304">
    <property type="entry name" value="PHYTOCHROME-LIKE PROTEIN CPH1"/>
    <property type="match status" value="1"/>
</dbReference>
<comment type="caution">
    <text evidence="10">The sequence shown here is derived from an EMBL/GenBank/DDBJ whole genome shotgun (WGS) entry which is preliminary data.</text>
</comment>
<dbReference type="InterPro" id="IPR013655">
    <property type="entry name" value="PAS_fold_3"/>
</dbReference>
<comment type="catalytic activity">
    <reaction evidence="1">
        <text>ATP + protein L-histidine = ADP + protein N-phospho-L-histidine.</text>
        <dbReference type="EC" id="2.7.13.3"/>
    </reaction>
</comment>
<evidence type="ECO:0000256" key="6">
    <source>
        <dbReference type="PROSITE-ProRule" id="PRU00169"/>
    </source>
</evidence>
<dbReference type="InterPro" id="IPR035965">
    <property type="entry name" value="PAS-like_dom_sf"/>
</dbReference>
<dbReference type="InterPro" id="IPR000700">
    <property type="entry name" value="PAS-assoc_C"/>
</dbReference>
<dbReference type="Pfam" id="PF00989">
    <property type="entry name" value="PAS"/>
    <property type="match status" value="1"/>
</dbReference>
<dbReference type="SUPFAM" id="SSF55785">
    <property type="entry name" value="PYP-like sensor domain (PAS domain)"/>
    <property type="match status" value="2"/>
</dbReference>
<dbReference type="PROSITE" id="PS50112">
    <property type="entry name" value="PAS"/>
    <property type="match status" value="1"/>
</dbReference>
<dbReference type="InterPro" id="IPR001789">
    <property type="entry name" value="Sig_transdc_resp-reg_receiver"/>
</dbReference>
<evidence type="ECO:0000313" key="11">
    <source>
        <dbReference type="Proteomes" id="UP000229278"/>
    </source>
</evidence>
<dbReference type="GO" id="GO:0000160">
    <property type="term" value="P:phosphorelay signal transduction system"/>
    <property type="evidence" value="ECO:0007669"/>
    <property type="project" value="InterPro"/>
</dbReference>
<keyword evidence="3" id="KW-0597">Phosphoprotein</keyword>
<feature type="domain" description="Response regulatory" evidence="7">
    <location>
        <begin position="7"/>
        <end position="121"/>
    </location>
</feature>
<protein>
    <recommendedName>
        <fullName evidence="2">histidine kinase</fullName>
        <ecNumber evidence="2">2.7.13.3</ecNumber>
    </recommendedName>
</protein>
<name>A0A2G6PE09_9GAMM</name>
<proteinExistence type="predicted"/>
<dbReference type="PROSITE" id="PS50113">
    <property type="entry name" value="PAC"/>
    <property type="match status" value="1"/>
</dbReference>
<dbReference type="EMBL" id="PDTV01000012">
    <property type="protein sequence ID" value="PIE82775.1"/>
    <property type="molecule type" value="Genomic_DNA"/>
</dbReference>
<dbReference type="SUPFAM" id="SSF52172">
    <property type="entry name" value="CheY-like"/>
    <property type="match status" value="1"/>
</dbReference>
<keyword evidence="4" id="KW-0808">Transferase</keyword>